<protein>
    <recommendedName>
        <fullName evidence="3">F-box domain-containing protein</fullName>
    </recommendedName>
</protein>
<sequence>MSTNSTTQILAFPNASESETRQQRRTFWVRLNRYARNTDILALASTNRAHANALRPHCFRHVRISTGVDSTHGAFRTIVNHQAAIEHLQCLVLQDVDLHYPLKFIQAVSLGGLEQLVMKNVFAYSSVVSPTTPSHSTPRTSMHLTSLVLNGVGLGDTVLKSIVDLLGPGLCILRLINCTCNQWEVSYALAQCSWLTHFDLSHRDEVFTRDLFPSEFASKNILYLRLAFNFVAIAWFQPALCKLQQLRQLSLYKPTCPQLQRIRRALPQLAIHFITTEEFNNLVNREYVERVADR</sequence>
<dbReference type="AlphaFoldDB" id="A0A4Q0A0C7"/>
<gene>
    <name evidence="1" type="ORF">BJ085DRAFT_34500</name>
</gene>
<organism evidence="1 2">
    <name type="scientific">Dimargaris cristalligena</name>
    <dbReference type="NCBI Taxonomy" id="215637"/>
    <lineage>
        <taxon>Eukaryota</taxon>
        <taxon>Fungi</taxon>
        <taxon>Fungi incertae sedis</taxon>
        <taxon>Zoopagomycota</taxon>
        <taxon>Kickxellomycotina</taxon>
        <taxon>Dimargaritomycetes</taxon>
        <taxon>Dimargaritales</taxon>
        <taxon>Dimargaritaceae</taxon>
        <taxon>Dimargaris</taxon>
    </lineage>
</organism>
<dbReference type="SUPFAM" id="SSF52047">
    <property type="entry name" value="RNI-like"/>
    <property type="match status" value="1"/>
</dbReference>
<evidence type="ECO:0000313" key="2">
    <source>
        <dbReference type="Proteomes" id="UP000268162"/>
    </source>
</evidence>
<keyword evidence="2" id="KW-1185">Reference proteome</keyword>
<name>A0A4Q0A0C7_9FUNG</name>
<dbReference type="Gene3D" id="3.80.10.10">
    <property type="entry name" value="Ribonuclease Inhibitor"/>
    <property type="match status" value="1"/>
</dbReference>
<proteinExistence type="predicted"/>
<dbReference type="EMBL" id="ML002271">
    <property type="protein sequence ID" value="RKP39447.1"/>
    <property type="molecule type" value="Genomic_DNA"/>
</dbReference>
<accession>A0A4Q0A0C7</accession>
<evidence type="ECO:0000313" key="1">
    <source>
        <dbReference type="EMBL" id="RKP39447.1"/>
    </source>
</evidence>
<dbReference type="Proteomes" id="UP000268162">
    <property type="component" value="Unassembled WGS sequence"/>
</dbReference>
<dbReference type="InterPro" id="IPR032675">
    <property type="entry name" value="LRR_dom_sf"/>
</dbReference>
<reference evidence="2" key="1">
    <citation type="journal article" date="2018" name="Nat. Microbiol.">
        <title>Leveraging single-cell genomics to expand the fungal tree of life.</title>
        <authorList>
            <person name="Ahrendt S.R."/>
            <person name="Quandt C.A."/>
            <person name="Ciobanu D."/>
            <person name="Clum A."/>
            <person name="Salamov A."/>
            <person name="Andreopoulos B."/>
            <person name="Cheng J.F."/>
            <person name="Woyke T."/>
            <person name="Pelin A."/>
            <person name="Henrissat B."/>
            <person name="Reynolds N.K."/>
            <person name="Benny G.L."/>
            <person name="Smith M.E."/>
            <person name="James T.Y."/>
            <person name="Grigoriev I.V."/>
        </authorList>
    </citation>
    <scope>NUCLEOTIDE SEQUENCE [LARGE SCALE GENOMIC DNA]</scope>
    <source>
        <strain evidence="2">RSA 468</strain>
    </source>
</reference>
<evidence type="ECO:0008006" key="3">
    <source>
        <dbReference type="Google" id="ProtNLM"/>
    </source>
</evidence>